<sequence>QSLNRPCFVNGLEAYDGEVSLEFDENLISKEYAVKFCLDYEVKKGKKLVKKELIVALKGELSFLRLAHGVVDFGNGVITIYPKPDPSEDDSEKTGKSSDSWDQLLEFNFDDVPKFGEELPSFICKMRKSNRKK</sequence>
<name>A0A699W7R1_TANCI</name>
<feature type="non-terminal residue" evidence="1">
    <location>
        <position position="1"/>
    </location>
</feature>
<reference evidence="1" key="1">
    <citation type="journal article" date="2019" name="Sci. Rep.">
        <title>Draft genome of Tanacetum cinerariifolium, the natural source of mosquito coil.</title>
        <authorList>
            <person name="Yamashiro T."/>
            <person name="Shiraishi A."/>
            <person name="Satake H."/>
            <person name="Nakayama K."/>
        </authorList>
    </citation>
    <scope>NUCLEOTIDE SEQUENCE</scope>
</reference>
<organism evidence="1">
    <name type="scientific">Tanacetum cinerariifolium</name>
    <name type="common">Dalmatian daisy</name>
    <name type="synonym">Chrysanthemum cinerariifolium</name>
    <dbReference type="NCBI Taxonomy" id="118510"/>
    <lineage>
        <taxon>Eukaryota</taxon>
        <taxon>Viridiplantae</taxon>
        <taxon>Streptophyta</taxon>
        <taxon>Embryophyta</taxon>
        <taxon>Tracheophyta</taxon>
        <taxon>Spermatophyta</taxon>
        <taxon>Magnoliopsida</taxon>
        <taxon>eudicotyledons</taxon>
        <taxon>Gunneridae</taxon>
        <taxon>Pentapetalae</taxon>
        <taxon>asterids</taxon>
        <taxon>campanulids</taxon>
        <taxon>Asterales</taxon>
        <taxon>Asteraceae</taxon>
        <taxon>Asteroideae</taxon>
        <taxon>Anthemideae</taxon>
        <taxon>Anthemidinae</taxon>
        <taxon>Tanacetum</taxon>
    </lineage>
</organism>
<dbReference type="EMBL" id="BKCJ011531917">
    <property type="protein sequence ID" value="GFD40324.1"/>
    <property type="molecule type" value="Genomic_DNA"/>
</dbReference>
<gene>
    <name evidence="1" type="ORF">Tci_912293</name>
</gene>
<proteinExistence type="predicted"/>
<protein>
    <submittedName>
        <fullName evidence="1">Uncharacterized protein</fullName>
    </submittedName>
</protein>
<feature type="non-terminal residue" evidence="1">
    <location>
        <position position="133"/>
    </location>
</feature>
<dbReference type="AlphaFoldDB" id="A0A699W7R1"/>
<evidence type="ECO:0000313" key="1">
    <source>
        <dbReference type="EMBL" id="GFD40324.1"/>
    </source>
</evidence>
<accession>A0A699W7R1</accession>
<comment type="caution">
    <text evidence="1">The sequence shown here is derived from an EMBL/GenBank/DDBJ whole genome shotgun (WGS) entry which is preliminary data.</text>
</comment>